<feature type="active site" description="Proton donor/acceptor" evidence="7">
    <location>
        <position position="207"/>
    </location>
</feature>
<dbReference type="EC" id="4.1.2.4" evidence="7"/>
<comment type="pathway">
    <text evidence="7">Carbohydrate degradation; 2-deoxy-D-ribose 1-phosphate degradation; D-glyceraldehyde 3-phosphate and acetaldehyde from 2-deoxy-alpha-D-ribose 1-phosphate: step 2/2.</text>
</comment>
<dbReference type="PIRSF" id="PIRSF001357">
    <property type="entry name" value="DeoC"/>
    <property type="match status" value="1"/>
</dbReference>
<keyword evidence="8" id="KW-0175">Coiled coil</keyword>
<organism evidence="9 10">
    <name type="scientific">Holdemania filiformis</name>
    <dbReference type="NCBI Taxonomy" id="61171"/>
    <lineage>
        <taxon>Bacteria</taxon>
        <taxon>Bacillati</taxon>
        <taxon>Bacillota</taxon>
        <taxon>Erysipelotrichia</taxon>
        <taxon>Erysipelotrichales</taxon>
        <taxon>Erysipelotrichaceae</taxon>
        <taxon>Holdemania</taxon>
    </lineage>
</organism>
<evidence type="ECO:0000256" key="6">
    <source>
        <dbReference type="ARBA" id="ARBA00056337"/>
    </source>
</evidence>
<dbReference type="PANTHER" id="PTHR10889">
    <property type="entry name" value="DEOXYRIBOSE-PHOSPHATE ALDOLASE"/>
    <property type="match status" value="1"/>
</dbReference>
<keyword evidence="10" id="KW-1185">Reference proteome</keyword>
<dbReference type="Pfam" id="PF01791">
    <property type="entry name" value="DeoC"/>
    <property type="match status" value="1"/>
</dbReference>
<proteinExistence type="inferred from homology"/>
<comment type="subcellular location">
    <subcellularLocation>
        <location evidence="7">Cytoplasm</location>
    </subcellularLocation>
</comment>
<dbReference type="GO" id="GO:0006018">
    <property type="term" value="P:2-deoxyribose 1-phosphate catabolic process"/>
    <property type="evidence" value="ECO:0007669"/>
    <property type="project" value="UniProtKB-UniRule"/>
</dbReference>
<comment type="similarity">
    <text evidence="1 7">Belongs to the DeoC/FbaB aldolase family. DeoC type 1 subfamily.</text>
</comment>
<evidence type="ECO:0000256" key="3">
    <source>
        <dbReference type="ARBA" id="ARBA00023239"/>
    </source>
</evidence>
<gene>
    <name evidence="7 9" type="primary">deoC</name>
    <name evidence="9" type="ORF">DWY25_17120</name>
</gene>
<dbReference type="EMBL" id="QRUP01000033">
    <property type="protein sequence ID" value="RGR67276.1"/>
    <property type="molecule type" value="Genomic_DNA"/>
</dbReference>
<evidence type="ECO:0000256" key="8">
    <source>
        <dbReference type="SAM" id="Coils"/>
    </source>
</evidence>
<evidence type="ECO:0000256" key="4">
    <source>
        <dbReference type="ARBA" id="ARBA00023270"/>
    </source>
</evidence>
<dbReference type="FunFam" id="3.20.20.70:FF:000044">
    <property type="entry name" value="Deoxyribose-phosphate aldolase"/>
    <property type="match status" value="1"/>
</dbReference>
<feature type="coiled-coil region" evidence="8">
    <location>
        <begin position="7"/>
        <end position="34"/>
    </location>
</feature>
<dbReference type="CDD" id="cd00959">
    <property type="entry name" value="DeoC"/>
    <property type="match status" value="1"/>
</dbReference>
<dbReference type="GO" id="GO:0005737">
    <property type="term" value="C:cytoplasm"/>
    <property type="evidence" value="ECO:0007669"/>
    <property type="project" value="UniProtKB-SubCell"/>
</dbReference>
<protein>
    <recommendedName>
        <fullName evidence="7">Deoxyribose-phosphate aldolase</fullName>
        <shortName evidence="7">DERA</shortName>
        <ecNumber evidence="7">4.1.2.4</ecNumber>
    </recommendedName>
    <alternativeName>
        <fullName evidence="7">2-deoxy-D-ribose 5-phosphate aldolase</fullName>
    </alternativeName>
    <alternativeName>
        <fullName evidence="7">Phosphodeoxyriboaldolase</fullName>
        <shortName evidence="7">Deoxyriboaldolase</shortName>
    </alternativeName>
</protein>
<dbReference type="SUPFAM" id="SSF51569">
    <property type="entry name" value="Aldolase"/>
    <property type="match status" value="1"/>
</dbReference>
<dbReference type="AlphaFoldDB" id="A0A412FGL9"/>
<comment type="function">
    <text evidence="6 7">Catalyzes a reversible aldol reaction between acetaldehyde and D-glyceraldehyde 3-phosphate to generate 2-deoxy-D-ribose 5-phosphate.</text>
</comment>
<comment type="caution">
    <text evidence="9">The sequence shown here is derived from an EMBL/GenBank/DDBJ whole genome shotgun (WGS) entry which is preliminary data.</text>
</comment>
<accession>A0A412FGL9</accession>
<keyword evidence="3 7" id="KW-0456">Lyase</keyword>
<dbReference type="SMART" id="SM01133">
    <property type="entry name" value="DeoC"/>
    <property type="match status" value="1"/>
</dbReference>
<evidence type="ECO:0000256" key="2">
    <source>
        <dbReference type="ARBA" id="ARBA00022490"/>
    </source>
</evidence>
<dbReference type="InterPro" id="IPR028581">
    <property type="entry name" value="DeoC_typeI"/>
</dbReference>
<evidence type="ECO:0000313" key="10">
    <source>
        <dbReference type="Proteomes" id="UP000284178"/>
    </source>
</evidence>
<evidence type="ECO:0000256" key="1">
    <source>
        <dbReference type="ARBA" id="ARBA00010936"/>
    </source>
</evidence>
<evidence type="ECO:0000313" key="9">
    <source>
        <dbReference type="EMBL" id="RGR67276.1"/>
    </source>
</evidence>
<dbReference type="PANTHER" id="PTHR10889:SF1">
    <property type="entry name" value="DEOXYRIBOSE-PHOSPHATE ALDOLASE"/>
    <property type="match status" value="1"/>
</dbReference>
<reference evidence="9 10" key="1">
    <citation type="submission" date="2018-08" db="EMBL/GenBank/DDBJ databases">
        <title>A genome reference for cultivated species of the human gut microbiota.</title>
        <authorList>
            <person name="Zou Y."/>
            <person name="Xue W."/>
            <person name="Luo G."/>
        </authorList>
    </citation>
    <scope>NUCLEOTIDE SEQUENCE [LARGE SCALE GENOMIC DNA]</scope>
    <source>
        <strain evidence="9 10">AF24-29</strain>
    </source>
</reference>
<dbReference type="Gene3D" id="3.20.20.70">
    <property type="entry name" value="Aldolase class I"/>
    <property type="match status" value="1"/>
</dbReference>
<dbReference type="GO" id="GO:0004139">
    <property type="term" value="F:deoxyribose-phosphate aldolase activity"/>
    <property type="evidence" value="ECO:0007669"/>
    <property type="project" value="UniProtKB-UniRule"/>
</dbReference>
<dbReference type="GO" id="GO:0016052">
    <property type="term" value="P:carbohydrate catabolic process"/>
    <property type="evidence" value="ECO:0007669"/>
    <property type="project" value="TreeGrafter"/>
</dbReference>
<dbReference type="NCBIfam" id="TIGR00126">
    <property type="entry name" value="deoC"/>
    <property type="match status" value="1"/>
</dbReference>
<dbReference type="HAMAP" id="MF_00114">
    <property type="entry name" value="DeoC_type1"/>
    <property type="match status" value="1"/>
</dbReference>
<dbReference type="InterPro" id="IPR013785">
    <property type="entry name" value="Aldolase_TIM"/>
</dbReference>
<sequence>MKADRTKIEKKARNRKMEEKLEAQLRELAGMIDHTILKPNATKQKVLEVCQECRDYHFKMIAINSCQVTLCHHALKGSGVHVGAAISFPLGQTELNIKLLETEHAIRQGADEIDYVVNLTELKSGNWDLVRKEMDRITRLCHQYGKICKVIFETCYLSEEEIIRLAQIAREVKPDFIKTSTGFGPAGATAKDVFIMKHEAGEDVQVKAAGGIRSLATLLEMKKAGATRFGTSSSIKIMEEARKLLEEGGTL</sequence>
<dbReference type="UniPathway" id="UPA00002">
    <property type="reaction ID" value="UER00468"/>
</dbReference>
<dbReference type="InterPro" id="IPR011343">
    <property type="entry name" value="DeoC"/>
</dbReference>
<keyword evidence="2 7" id="KW-0963">Cytoplasm</keyword>
<keyword evidence="4 7" id="KW-0704">Schiff base</keyword>
<evidence type="ECO:0000256" key="5">
    <source>
        <dbReference type="ARBA" id="ARBA00048791"/>
    </source>
</evidence>
<dbReference type="Proteomes" id="UP000284178">
    <property type="component" value="Unassembled WGS sequence"/>
</dbReference>
<dbReference type="GO" id="GO:0009264">
    <property type="term" value="P:deoxyribonucleotide catabolic process"/>
    <property type="evidence" value="ECO:0007669"/>
    <property type="project" value="UniProtKB-UniRule"/>
</dbReference>
<comment type="catalytic activity">
    <reaction evidence="5 7">
        <text>2-deoxy-D-ribose 5-phosphate = D-glyceraldehyde 3-phosphate + acetaldehyde</text>
        <dbReference type="Rhea" id="RHEA:12821"/>
        <dbReference type="ChEBI" id="CHEBI:15343"/>
        <dbReference type="ChEBI" id="CHEBI:59776"/>
        <dbReference type="ChEBI" id="CHEBI:62877"/>
        <dbReference type="EC" id="4.1.2.4"/>
    </reaction>
</comment>
<feature type="active site" description="Schiff-base intermediate with acetaldehyde" evidence="7">
    <location>
        <position position="178"/>
    </location>
</feature>
<feature type="active site" description="Proton donor/acceptor" evidence="7">
    <location>
        <position position="114"/>
    </location>
</feature>
<evidence type="ECO:0000256" key="7">
    <source>
        <dbReference type="HAMAP-Rule" id="MF_00114"/>
    </source>
</evidence>
<name>A0A412FGL9_9FIRM</name>
<dbReference type="InterPro" id="IPR002915">
    <property type="entry name" value="DeoC/FbaB/LacD_aldolase"/>
</dbReference>